<organism evidence="16 17">
    <name type="scientific">Ampelomyces quisqualis</name>
    <name type="common">Powdery mildew agent</name>
    <dbReference type="NCBI Taxonomy" id="50730"/>
    <lineage>
        <taxon>Eukaryota</taxon>
        <taxon>Fungi</taxon>
        <taxon>Dikarya</taxon>
        <taxon>Ascomycota</taxon>
        <taxon>Pezizomycotina</taxon>
        <taxon>Dothideomycetes</taxon>
        <taxon>Pleosporomycetidae</taxon>
        <taxon>Pleosporales</taxon>
        <taxon>Pleosporineae</taxon>
        <taxon>Phaeosphaeriaceae</taxon>
        <taxon>Ampelomyces</taxon>
    </lineage>
</organism>
<dbReference type="GO" id="GO:0046872">
    <property type="term" value="F:metal ion binding"/>
    <property type="evidence" value="ECO:0007669"/>
    <property type="project" value="UniProtKB-UniRule"/>
</dbReference>
<feature type="binding site" evidence="11">
    <location>
        <position position="67"/>
    </location>
    <ligand>
        <name>Ca(2+)</name>
        <dbReference type="ChEBI" id="CHEBI:29108"/>
        <label>1</label>
    </ligand>
</feature>
<dbReference type="PROSITE" id="PS50873">
    <property type="entry name" value="PEROXIDASE_4"/>
    <property type="match status" value="1"/>
</dbReference>
<dbReference type="PROSITE" id="PS00435">
    <property type="entry name" value="PEROXIDASE_1"/>
    <property type="match status" value="1"/>
</dbReference>
<dbReference type="InterPro" id="IPR019794">
    <property type="entry name" value="Peroxidases_AS"/>
</dbReference>
<feature type="binding site" evidence="11">
    <location>
        <position position="197"/>
    </location>
    <ligand>
        <name>Ca(2+)</name>
        <dbReference type="ChEBI" id="CHEBI:29108"/>
        <label>2</label>
    </ligand>
</feature>
<feature type="signal peptide" evidence="14">
    <location>
        <begin position="1"/>
        <end position="17"/>
    </location>
</feature>
<dbReference type="InterPro" id="IPR001621">
    <property type="entry name" value="Ligninase"/>
</dbReference>
<keyword evidence="17" id="KW-1185">Reference proteome</keyword>
<evidence type="ECO:0000256" key="14">
    <source>
        <dbReference type="RuleBase" id="RU363051"/>
    </source>
</evidence>
<dbReference type="GO" id="GO:0020037">
    <property type="term" value="F:heme binding"/>
    <property type="evidence" value="ECO:0007669"/>
    <property type="project" value="UniProtKB-UniRule"/>
</dbReference>
<feature type="chain" id="PRO_5025704786" description="Peroxidase" evidence="14">
    <location>
        <begin position="18"/>
        <end position="582"/>
    </location>
</feature>
<dbReference type="PANTHER" id="PTHR31517">
    <property type="match status" value="1"/>
</dbReference>
<comment type="similarity">
    <text evidence="2 14">Belongs to the peroxidase family. Ligninase subfamily.</text>
</comment>
<dbReference type="GO" id="GO:0140825">
    <property type="term" value="F:lactoperoxidase activity"/>
    <property type="evidence" value="ECO:0007669"/>
    <property type="project" value="UniProtKB-EC"/>
</dbReference>
<dbReference type="GO" id="GO:0006979">
    <property type="term" value="P:response to oxidative stress"/>
    <property type="evidence" value="ECO:0007669"/>
    <property type="project" value="InterPro"/>
</dbReference>
<evidence type="ECO:0000256" key="2">
    <source>
        <dbReference type="ARBA" id="ARBA00006089"/>
    </source>
</evidence>
<dbReference type="Proteomes" id="UP000800096">
    <property type="component" value="Unassembled WGS sequence"/>
</dbReference>
<dbReference type="InterPro" id="IPR010255">
    <property type="entry name" value="Haem_peroxidase_sf"/>
</dbReference>
<evidence type="ECO:0000256" key="3">
    <source>
        <dbReference type="ARBA" id="ARBA00022559"/>
    </source>
</evidence>
<evidence type="ECO:0000256" key="4">
    <source>
        <dbReference type="ARBA" id="ARBA00022617"/>
    </source>
</evidence>
<evidence type="ECO:0000313" key="17">
    <source>
        <dbReference type="Proteomes" id="UP000800096"/>
    </source>
</evidence>
<feature type="site" description="Transition state stabilizer" evidence="12">
    <location>
        <position position="55"/>
    </location>
</feature>
<feature type="disulfide bond" evidence="13">
    <location>
        <begin position="46"/>
        <end position="117"/>
    </location>
</feature>
<evidence type="ECO:0000259" key="15">
    <source>
        <dbReference type="PROSITE" id="PS50873"/>
    </source>
</evidence>
<feature type="binding site" evidence="11">
    <location>
        <position position="65"/>
    </location>
    <ligand>
        <name>Ca(2+)</name>
        <dbReference type="ChEBI" id="CHEBI:29108"/>
        <label>1</label>
    </ligand>
</feature>
<dbReference type="CDD" id="cd20335">
    <property type="entry name" value="BRcat_RBR"/>
    <property type="match status" value="1"/>
</dbReference>
<feature type="binding site" evidence="11">
    <location>
        <position position="190"/>
    </location>
    <ligand>
        <name>Ca(2+)</name>
        <dbReference type="ChEBI" id="CHEBI:29108"/>
        <label>2</label>
    </ligand>
</feature>
<dbReference type="EC" id="1.11.1.-" evidence="14"/>
<keyword evidence="6 14" id="KW-0560">Oxidoreductase</keyword>
<keyword evidence="11 14" id="KW-0106">Calcium</keyword>
<dbReference type="Pfam" id="PF00141">
    <property type="entry name" value="peroxidase"/>
    <property type="match status" value="1"/>
</dbReference>
<dbReference type="AlphaFoldDB" id="A0A6A5QTK2"/>
<evidence type="ECO:0000256" key="13">
    <source>
        <dbReference type="PIRSR" id="PIRSR601621-4"/>
    </source>
</evidence>
<keyword evidence="3 14" id="KW-0575">Peroxidase</keyword>
<dbReference type="PRINTS" id="PR00462">
    <property type="entry name" value="LIGNINASE"/>
</dbReference>
<feature type="binding site" evidence="11">
    <location>
        <position position="192"/>
    </location>
    <ligand>
        <name>Ca(2+)</name>
        <dbReference type="ChEBI" id="CHEBI:29108"/>
        <label>2</label>
    </ligand>
</feature>
<evidence type="ECO:0000256" key="7">
    <source>
        <dbReference type="ARBA" id="ARBA00023004"/>
    </source>
</evidence>
<feature type="binding site" evidence="11">
    <location>
        <position position="173"/>
    </location>
    <ligand>
        <name>Ca(2+)</name>
        <dbReference type="ChEBI" id="CHEBI:29108"/>
        <label>2</label>
    </ligand>
</feature>
<dbReference type="EMBL" id="ML979133">
    <property type="protein sequence ID" value="KAF1919005.1"/>
    <property type="molecule type" value="Genomic_DNA"/>
</dbReference>
<keyword evidence="7 11" id="KW-0408">Iron</keyword>
<dbReference type="PANTHER" id="PTHR31517:SF48">
    <property type="entry name" value="PEROXIDASE 16-RELATED"/>
    <property type="match status" value="1"/>
</dbReference>
<keyword evidence="14" id="KW-0732">Signal</keyword>
<keyword evidence="8 13" id="KW-1015">Disulfide bond</keyword>
<protein>
    <recommendedName>
        <fullName evidence="14">Peroxidase</fullName>
        <ecNumber evidence="14">1.11.1.-</ecNumber>
    </recommendedName>
</protein>
<keyword evidence="9" id="KW-0325">Glycoprotein</keyword>
<dbReference type="SUPFAM" id="SSF48113">
    <property type="entry name" value="Heme-dependent peroxidases"/>
    <property type="match status" value="1"/>
</dbReference>
<feature type="binding site" evidence="11">
    <location>
        <position position="60"/>
    </location>
    <ligand>
        <name>Ca(2+)</name>
        <dbReference type="ChEBI" id="CHEBI:29108"/>
        <label>1</label>
    </ligand>
</feature>
<evidence type="ECO:0000256" key="9">
    <source>
        <dbReference type="ARBA" id="ARBA00023180"/>
    </source>
</evidence>
<dbReference type="Gene3D" id="1.10.520.10">
    <property type="match status" value="1"/>
</dbReference>
<dbReference type="InterPro" id="IPR000823">
    <property type="entry name" value="Peroxidase_pln"/>
</dbReference>
<dbReference type="PROSITE" id="PS00436">
    <property type="entry name" value="PEROXIDASE_2"/>
    <property type="match status" value="1"/>
</dbReference>
<evidence type="ECO:0000256" key="10">
    <source>
        <dbReference type="PIRSR" id="PIRSR601621-1"/>
    </source>
</evidence>
<name>A0A6A5QTK2_AMPQU</name>
<dbReference type="PRINTS" id="PR00458">
    <property type="entry name" value="PEROXIDASE"/>
</dbReference>
<feature type="active site" description="Proton acceptor" evidence="10">
    <location>
        <position position="59"/>
    </location>
</feature>
<evidence type="ECO:0000256" key="6">
    <source>
        <dbReference type="ARBA" id="ARBA00023002"/>
    </source>
</evidence>
<evidence type="ECO:0000256" key="11">
    <source>
        <dbReference type="PIRSR" id="PIRSR601621-2"/>
    </source>
</evidence>
<comment type="cofactor">
    <cofactor evidence="11">
        <name>heme b</name>
        <dbReference type="ChEBI" id="CHEBI:60344"/>
    </cofactor>
    <text evidence="11">Binds 1 heme b (iron(II)-protoporphyrin IX) group per subunit.</text>
</comment>
<gene>
    <name evidence="16" type="ORF">BDU57DRAFT_585302</name>
</gene>
<feature type="binding site" description="axial binding residue" evidence="11">
    <location>
        <position position="172"/>
    </location>
    <ligand>
        <name>heme b</name>
        <dbReference type="ChEBI" id="CHEBI:60344"/>
    </ligand>
    <ligandPart>
        <name>Fe</name>
        <dbReference type="ChEBI" id="CHEBI:18248"/>
    </ligandPart>
</feature>
<feature type="binding site" evidence="11">
    <location>
        <position position="69"/>
    </location>
    <ligand>
        <name>Ca(2+)</name>
        <dbReference type="ChEBI" id="CHEBI:29108"/>
        <label>1</label>
    </ligand>
</feature>
<dbReference type="InterPro" id="IPR019793">
    <property type="entry name" value="Peroxidases_heam-ligand_BS"/>
</dbReference>
<keyword evidence="5 11" id="KW-0479">Metal-binding</keyword>
<evidence type="ECO:0000256" key="8">
    <source>
        <dbReference type="ARBA" id="ARBA00023157"/>
    </source>
</evidence>
<evidence type="ECO:0000313" key="16">
    <source>
        <dbReference type="EMBL" id="KAF1919005.1"/>
    </source>
</evidence>
<dbReference type="Gene3D" id="1.10.420.10">
    <property type="entry name" value="Peroxidase, domain 2"/>
    <property type="match status" value="1"/>
</dbReference>
<keyword evidence="4 11" id="KW-0349">Heme</keyword>
<evidence type="ECO:0000256" key="1">
    <source>
        <dbReference type="ARBA" id="ARBA00000189"/>
    </source>
</evidence>
<sequence>MPYYSFALLALVASTSAFNIWPRQTSNCPAVWSDVAKELQTSFAGCGRDAQGAIRAPFHDCINNGCDGSLILSHECSRAENAGLSNICSKLKAWSTKYSVSAADMIQFAAATAIAVCPLGPTVKALVGRKDSSNAAPVGSVPSSRDSVDKILSAFSAKGFSADDLVALLGTHSVAIQVNDDPSQAGKSLDSTPSVYDTKFYTETKDGTAPYSLQSDKLMSNDTQTAETWSSFGDNRDSWASKFTDAWNRFSVIGNDVGSLSDCSNLIQSGSAAKRRAMTMDPNTAKLAIELQLADIEDLLDSLYDSEELPDGDARASFELMRGDLEEQLQILEGQILTLRILKEEHDNRIAFSRLLEEERQAVTDHQLAMRLAGVAIADSRNESDNEGNTSSFADEDTIICQLSDTEQDEHATVKAGEVKANTSSKILGSKTLIKCCTCMDVVSSKNTLTLRCKPEAHTYCHGCLVDLFKSAIKNTSLFPPRCFEELATPNPTYCSKAECAKFIRPSDIRADVATCAFCKDATCVRCKCAKHEGLCPSDPHVQLLMDFARRSRFQQCTKCKNMVELSSGCFHMTYGSLNPKY</sequence>
<evidence type="ECO:0000256" key="5">
    <source>
        <dbReference type="ARBA" id="ARBA00022723"/>
    </source>
</evidence>
<feature type="domain" description="Plant heme peroxidase family profile" evidence="15">
    <location>
        <begin position="1"/>
        <end position="231"/>
    </location>
</feature>
<evidence type="ECO:0000256" key="12">
    <source>
        <dbReference type="PIRSR" id="PIRSR601621-3"/>
    </source>
</evidence>
<dbReference type="OrthoDB" id="2113341at2759"/>
<comment type="catalytic activity">
    <reaction evidence="1">
        <text>2 a phenolic donor + H2O2 = 2 a phenolic radical donor + 2 H2O</text>
        <dbReference type="Rhea" id="RHEA:56136"/>
        <dbReference type="ChEBI" id="CHEBI:15377"/>
        <dbReference type="ChEBI" id="CHEBI:16240"/>
        <dbReference type="ChEBI" id="CHEBI:139520"/>
        <dbReference type="ChEBI" id="CHEBI:139521"/>
        <dbReference type="EC" id="1.11.1.7"/>
    </reaction>
</comment>
<reference evidence="16" key="1">
    <citation type="journal article" date="2020" name="Stud. Mycol.">
        <title>101 Dothideomycetes genomes: a test case for predicting lifestyles and emergence of pathogens.</title>
        <authorList>
            <person name="Haridas S."/>
            <person name="Albert R."/>
            <person name="Binder M."/>
            <person name="Bloem J."/>
            <person name="Labutti K."/>
            <person name="Salamov A."/>
            <person name="Andreopoulos B."/>
            <person name="Baker S."/>
            <person name="Barry K."/>
            <person name="Bills G."/>
            <person name="Bluhm B."/>
            <person name="Cannon C."/>
            <person name="Castanera R."/>
            <person name="Culley D."/>
            <person name="Daum C."/>
            <person name="Ezra D."/>
            <person name="Gonzalez J."/>
            <person name="Henrissat B."/>
            <person name="Kuo A."/>
            <person name="Liang C."/>
            <person name="Lipzen A."/>
            <person name="Lutzoni F."/>
            <person name="Magnuson J."/>
            <person name="Mondo S."/>
            <person name="Nolan M."/>
            <person name="Ohm R."/>
            <person name="Pangilinan J."/>
            <person name="Park H.-J."/>
            <person name="Ramirez L."/>
            <person name="Alfaro M."/>
            <person name="Sun H."/>
            <person name="Tritt A."/>
            <person name="Yoshinaga Y."/>
            <person name="Zwiers L.-H."/>
            <person name="Turgeon B."/>
            <person name="Goodwin S."/>
            <person name="Spatafora J."/>
            <person name="Crous P."/>
            <person name="Grigoriev I."/>
        </authorList>
    </citation>
    <scope>NUCLEOTIDE SEQUENCE</scope>
    <source>
        <strain evidence="16">HMLAC05119</strain>
    </source>
</reference>
<comment type="cofactor">
    <cofactor evidence="11 14">
        <name>Ca(2+)</name>
        <dbReference type="ChEBI" id="CHEBI:29108"/>
    </cofactor>
    <text evidence="11 14">Binds 2 calcium ions per subunit.</text>
</comment>
<proteinExistence type="inferred from homology"/>
<accession>A0A6A5QTK2</accession>
<dbReference type="InterPro" id="IPR002016">
    <property type="entry name" value="Haem_peroxidase"/>
</dbReference>